<dbReference type="InterPro" id="IPR029068">
    <property type="entry name" value="Glyas_Bleomycin-R_OHBP_Dase"/>
</dbReference>
<evidence type="ECO:0000313" key="1">
    <source>
        <dbReference type="EMBL" id="WXG70146.1"/>
    </source>
</evidence>
<keyword evidence="2" id="KW-1185">Reference proteome</keyword>
<protein>
    <submittedName>
        <fullName evidence="1">VOC family protein</fullName>
    </submittedName>
</protein>
<dbReference type="Pfam" id="PF13669">
    <property type="entry name" value="Glyoxalase_4"/>
    <property type="match status" value="1"/>
</dbReference>
<dbReference type="Proteomes" id="UP001432000">
    <property type="component" value="Chromosome"/>
</dbReference>
<accession>A0ABZ2PUI0</accession>
<name>A0ABZ2PUI0_9NOCA</name>
<sequence length="157" mass="17888">MSQQHSPTFYHVCFVVPDIPAAMAELTELAQVQWNEPTAAVLEEWSYTIVFSRQFPFIELISGPPGSPWDATSGPRFDHLGWWSESLNSTACRWTTHGAEPRYDGRPAGRSFAYFFAPTIGENIEVVDTERQHDFLNNWTTPDARHPMPYLNEEDAP</sequence>
<dbReference type="EMBL" id="CP147846">
    <property type="protein sequence ID" value="WXG70146.1"/>
    <property type="molecule type" value="Genomic_DNA"/>
</dbReference>
<proteinExistence type="predicted"/>
<evidence type="ECO:0000313" key="2">
    <source>
        <dbReference type="Proteomes" id="UP001432000"/>
    </source>
</evidence>
<dbReference type="RefSeq" id="WP_338891350.1">
    <property type="nucleotide sequence ID" value="NZ_CP147846.1"/>
</dbReference>
<gene>
    <name evidence="1" type="ORF">WDS16_06400</name>
</gene>
<organism evidence="1 2">
    <name type="scientific">Rhodococcus sovatensis</name>
    <dbReference type="NCBI Taxonomy" id="1805840"/>
    <lineage>
        <taxon>Bacteria</taxon>
        <taxon>Bacillati</taxon>
        <taxon>Actinomycetota</taxon>
        <taxon>Actinomycetes</taxon>
        <taxon>Mycobacteriales</taxon>
        <taxon>Nocardiaceae</taxon>
        <taxon>Rhodococcus</taxon>
    </lineage>
</organism>
<reference evidence="1 2" key="1">
    <citation type="submission" date="2024-03" db="EMBL/GenBank/DDBJ databases">
        <title>Natural products discovery in diverse microorganisms through a two-stage MS feature dereplication strategy.</title>
        <authorList>
            <person name="Zhang R."/>
        </authorList>
    </citation>
    <scope>NUCLEOTIDE SEQUENCE [LARGE SCALE GENOMIC DNA]</scope>
    <source>
        <strain evidence="1 2">18930</strain>
    </source>
</reference>
<dbReference type="SUPFAM" id="SSF54593">
    <property type="entry name" value="Glyoxalase/Bleomycin resistance protein/Dihydroxybiphenyl dioxygenase"/>
    <property type="match status" value="1"/>
</dbReference>
<dbReference type="Gene3D" id="3.10.180.10">
    <property type="entry name" value="2,3-Dihydroxybiphenyl 1,2-Dioxygenase, domain 1"/>
    <property type="match status" value="1"/>
</dbReference>